<keyword evidence="2" id="KW-1185">Reference proteome</keyword>
<dbReference type="RefSeq" id="WP_062137563.1">
    <property type="nucleotide sequence ID" value="NZ_LRBG01000039.1"/>
</dbReference>
<proteinExistence type="predicted"/>
<comment type="caution">
    <text evidence="1">The sequence shown here is derived from an EMBL/GenBank/DDBJ whole genome shotgun (WGS) entry which is preliminary data.</text>
</comment>
<dbReference type="EMBL" id="LRBG01000039">
    <property type="protein sequence ID" value="KXU82453.1"/>
    <property type="molecule type" value="Genomic_DNA"/>
</dbReference>
<evidence type="ECO:0000313" key="1">
    <source>
        <dbReference type="EMBL" id="KXU82453.1"/>
    </source>
</evidence>
<dbReference type="AlphaFoldDB" id="A0A149PBR7"/>
<sequence length="137" mass="13157">MASNLKYSSALKTSQQTAISTAAGSSAILTLYSGTQPASPDTAVTSQVALSTHTCAATFGTASAGVLTVGAIANGTGTGGAGAGTAATWYRLTTSGGTALVDGSVGTSGCDLNLTGTTNIATGQTVSISSWTLTNGN</sequence>
<dbReference type="Proteomes" id="UP000075613">
    <property type="component" value="Unassembled WGS sequence"/>
</dbReference>
<evidence type="ECO:0000313" key="2">
    <source>
        <dbReference type="Proteomes" id="UP000075613"/>
    </source>
</evidence>
<dbReference type="STRING" id="1399968.CI15_33525"/>
<gene>
    <name evidence="1" type="ORF">CI15_33525</name>
</gene>
<name>A0A149PBR7_9BURK</name>
<reference evidence="1 2" key="1">
    <citation type="journal article" date="2015" name="Int. J. Syst. Evol. Microbiol.">
        <title>Burkholderia monticola sp. nov., isolated from mountain soil.</title>
        <authorList>
            <person name="Baek I."/>
            <person name="Seo B."/>
            <person name="Lee I."/>
            <person name="Yi H."/>
            <person name="Chun J."/>
        </authorList>
    </citation>
    <scope>NUCLEOTIDE SEQUENCE [LARGE SCALE GENOMIC DNA]</scope>
    <source>
        <strain evidence="1 2">JC2948</strain>
    </source>
</reference>
<dbReference type="OrthoDB" id="9153689at2"/>
<accession>A0A149PBR7</accession>
<protein>
    <submittedName>
        <fullName evidence="1">Uncharacterized protein</fullName>
    </submittedName>
</protein>
<organism evidence="1 2">
    <name type="scientific">Paraburkholderia monticola</name>
    <dbReference type="NCBI Taxonomy" id="1399968"/>
    <lineage>
        <taxon>Bacteria</taxon>
        <taxon>Pseudomonadati</taxon>
        <taxon>Pseudomonadota</taxon>
        <taxon>Betaproteobacteria</taxon>
        <taxon>Burkholderiales</taxon>
        <taxon>Burkholderiaceae</taxon>
        <taxon>Paraburkholderia</taxon>
    </lineage>
</organism>